<dbReference type="WBParaSite" id="RSKR_0000169600.1">
    <property type="protein sequence ID" value="RSKR_0000169600.1"/>
    <property type="gene ID" value="RSKR_0000169600"/>
</dbReference>
<sequence>MYKDAEPSIQTKVMYTLHGYVLNFDGGSHACYNGNIYAIKIIKKEMFVEEKECEWIHTEKAVFEIAVNHPFLVGLHSYFQTKSRLFFIIEFVPGGDLMTFMTRVHRLPEESAQICSVEIILVLHYLHCQRIIYRDLKLDNVLMDATGHIKLTDYGMCKAGFASGDLTSTFCGTPNYIAPEIVLKNEYEFLVNWWSMGVLMYEFICGRSPLMLVKIMIEMMIKCCLLL</sequence>
<organism evidence="1 2">
    <name type="scientific">Rhabditophanes sp. KR3021</name>
    <dbReference type="NCBI Taxonomy" id="114890"/>
    <lineage>
        <taxon>Eukaryota</taxon>
        <taxon>Metazoa</taxon>
        <taxon>Ecdysozoa</taxon>
        <taxon>Nematoda</taxon>
        <taxon>Chromadorea</taxon>
        <taxon>Rhabditida</taxon>
        <taxon>Tylenchina</taxon>
        <taxon>Panagrolaimomorpha</taxon>
        <taxon>Strongyloidoidea</taxon>
        <taxon>Alloionematidae</taxon>
        <taxon>Rhabditophanes</taxon>
    </lineage>
</organism>
<evidence type="ECO:0000313" key="1">
    <source>
        <dbReference type="Proteomes" id="UP000095286"/>
    </source>
</evidence>
<protein>
    <submittedName>
        <fullName evidence="2">Protein kinase domain-containing protein</fullName>
    </submittedName>
</protein>
<proteinExistence type="predicted"/>
<dbReference type="Proteomes" id="UP000095286">
    <property type="component" value="Unplaced"/>
</dbReference>
<accession>A0AC35TK75</accession>
<name>A0AC35TK75_9BILA</name>
<evidence type="ECO:0000313" key="2">
    <source>
        <dbReference type="WBParaSite" id="RSKR_0000169600.1"/>
    </source>
</evidence>
<reference evidence="2" key="1">
    <citation type="submission" date="2016-11" db="UniProtKB">
        <authorList>
            <consortium name="WormBaseParasite"/>
        </authorList>
    </citation>
    <scope>IDENTIFICATION</scope>
    <source>
        <strain evidence="2">KR3021</strain>
    </source>
</reference>